<comment type="caution">
    <text evidence="1">The sequence shown here is derived from an EMBL/GenBank/DDBJ whole genome shotgun (WGS) entry which is preliminary data.</text>
</comment>
<evidence type="ECO:0000313" key="1">
    <source>
        <dbReference type="EMBL" id="KAK1277935.1"/>
    </source>
</evidence>
<evidence type="ECO:0000313" key="2">
    <source>
        <dbReference type="Proteomes" id="UP001179952"/>
    </source>
</evidence>
<dbReference type="EMBL" id="JAUJYN010000002">
    <property type="protein sequence ID" value="KAK1277935.1"/>
    <property type="molecule type" value="Genomic_DNA"/>
</dbReference>
<gene>
    <name evidence="1" type="ORF">QJS04_geneDACA020130</name>
</gene>
<sequence length="77" mass="8951">MKELERNLRLSDMIGVARTRRRRRRRCARSVSKILSWERRSRALLAVTGSMKNASSVGWKAVGRAPCVGHRFDVRRK</sequence>
<accession>A0AAV9BMN0</accession>
<dbReference type="Proteomes" id="UP001179952">
    <property type="component" value="Unassembled WGS sequence"/>
</dbReference>
<reference evidence="1" key="2">
    <citation type="submission" date="2023-06" db="EMBL/GenBank/DDBJ databases">
        <authorList>
            <person name="Ma L."/>
            <person name="Liu K.-W."/>
            <person name="Li Z."/>
            <person name="Hsiao Y.-Y."/>
            <person name="Qi Y."/>
            <person name="Fu T."/>
            <person name="Tang G."/>
            <person name="Zhang D."/>
            <person name="Sun W.-H."/>
            <person name="Liu D.-K."/>
            <person name="Li Y."/>
            <person name="Chen G.-Z."/>
            <person name="Liu X.-D."/>
            <person name="Liao X.-Y."/>
            <person name="Jiang Y.-T."/>
            <person name="Yu X."/>
            <person name="Hao Y."/>
            <person name="Huang J."/>
            <person name="Zhao X.-W."/>
            <person name="Ke S."/>
            <person name="Chen Y.-Y."/>
            <person name="Wu W.-L."/>
            <person name="Hsu J.-L."/>
            <person name="Lin Y.-F."/>
            <person name="Huang M.-D."/>
            <person name="Li C.-Y."/>
            <person name="Huang L."/>
            <person name="Wang Z.-W."/>
            <person name="Zhao X."/>
            <person name="Zhong W.-Y."/>
            <person name="Peng D.-H."/>
            <person name="Ahmad S."/>
            <person name="Lan S."/>
            <person name="Zhang J.-S."/>
            <person name="Tsai W.-C."/>
            <person name="Van De Peer Y."/>
            <person name="Liu Z.-J."/>
        </authorList>
    </citation>
    <scope>NUCLEOTIDE SEQUENCE</scope>
    <source>
        <strain evidence="1">SCP</strain>
        <tissue evidence="1">Leaves</tissue>
    </source>
</reference>
<protein>
    <submittedName>
        <fullName evidence="1">Uncharacterized protein</fullName>
    </submittedName>
</protein>
<dbReference type="AlphaFoldDB" id="A0AAV9BMN0"/>
<organism evidence="1 2">
    <name type="scientific">Acorus gramineus</name>
    <name type="common">Dwarf sweet flag</name>
    <dbReference type="NCBI Taxonomy" id="55184"/>
    <lineage>
        <taxon>Eukaryota</taxon>
        <taxon>Viridiplantae</taxon>
        <taxon>Streptophyta</taxon>
        <taxon>Embryophyta</taxon>
        <taxon>Tracheophyta</taxon>
        <taxon>Spermatophyta</taxon>
        <taxon>Magnoliopsida</taxon>
        <taxon>Liliopsida</taxon>
        <taxon>Acoraceae</taxon>
        <taxon>Acorus</taxon>
    </lineage>
</organism>
<proteinExistence type="predicted"/>
<name>A0AAV9BMN0_ACOGR</name>
<keyword evidence="2" id="KW-1185">Reference proteome</keyword>
<reference evidence="1" key="1">
    <citation type="journal article" date="2023" name="Nat. Commun.">
        <title>Diploid and tetraploid genomes of Acorus and the evolution of monocots.</title>
        <authorList>
            <person name="Ma L."/>
            <person name="Liu K.W."/>
            <person name="Li Z."/>
            <person name="Hsiao Y.Y."/>
            <person name="Qi Y."/>
            <person name="Fu T."/>
            <person name="Tang G.D."/>
            <person name="Zhang D."/>
            <person name="Sun W.H."/>
            <person name="Liu D.K."/>
            <person name="Li Y."/>
            <person name="Chen G.Z."/>
            <person name="Liu X.D."/>
            <person name="Liao X.Y."/>
            <person name="Jiang Y.T."/>
            <person name="Yu X."/>
            <person name="Hao Y."/>
            <person name="Huang J."/>
            <person name="Zhao X.W."/>
            <person name="Ke S."/>
            <person name="Chen Y.Y."/>
            <person name="Wu W.L."/>
            <person name="Hsu J.L."/>
            <person name="Lin Y.F."/>
            <person name="Huang M.D."/>
            <person name="Li C.Y."/>
            <person name="Huang L."/>
            <person name="Wang Z.W."/>
            <person name="Zhao X."/>
            <person name="Zhong W.Y."/>
            <person name="Peng D.H."/>
            <person name="Ahmad S."/>
            <person name="Lan S."/>
            <person name="Zhang J.S."/>
            <person name="Tsai W.C."/>
            <person name="Van de Peer Y."/>
            <person name="Liu Z.J."/>
        </authorList>
    </citation>
    <scope>NUCLEOTIDE SEQUENCE</scope>
    <source>
        <strain evidence="1">SCP</strain>
    </source>
</reference>